<proteinExistence type="predicted"/>
<name>A0A023WTS8_STUST</name>
<feature type="transmembrane region" description="Helical" evidence="1">
    <location>
        <begin position="307"/>
        <end position="329"/>
    </location>
</feature>
<dbReference type="PANTHER" id="PTHR23028:SF53">
    <property type="entry name" value="ACYL_TRANSF_3 DOMAIN-CONTAINING PROTEIN"/>
    <property type="match status" value="1"/>
</dbReference>
<feature type="transmembrane region" description="Helical" evidence="1">
    <location>
        <begin position="178"/>
        <end position="197"/>
    </location>
</feature>
<gene>
    <name evidence="3" type="ORF">UIB01_13280</name>
</gene>
<reference evidence="3 4" key="1">
    <citation type="submission" date="2014-03" db="EMBL/GenBank/DDBJ databases">
        <title>Complete genome sequence of Pseudomonas stutzeri 19SMN4.</title>
        <authorList>
            <person name="Brunet-Galmes I."/>
            <person name="Nogales B."/>
            <person name="Busquets A."/>
            <person name="Pena A."/>
            <person name="Gomila M."/>
            <person name="Garcia-Valdes E."/>
            <person name="Lalucat J."/>
            <person name="Bennasar A."/>
            <person name="Bosch R."/>
        </authorList>
    </citation>
    <scope>NUCLEOTIDE SEQUENCE [LARGE SCALE GENOMIC DNA]</scope>
    <source>
        <strain evidence="3 4">19SMN4</strain>
    </source>
</reference>
<keyword evidence="3" id="KW-0808">Transferase</keyword>
<feature type="transmembrane region" description="Helical" evidence="1">
    <location>
        <begin position="53"/>
        <end position="72"/>
    </location>
</feature>
<dbReference type="Pfam" id="PF01757">
    <property type="entry name" value="Acyl_transf_3"/>
    <property type="match status" value="1"/>
</dbReference>
<evidence type="ECO:0000313" key="3">
    <source>
        <dbReference type="EMBL" id="AHY43396.1"/>
    </source>
</evidence>
<keyword evidence="1" id="KW-0472">Membrane</keyword>
<keyword evidence="1" id="KW-1133">Transmembrane helix</keyword>
<organism evidence="3 4">
    <name type="scientific">Stutzerimonas stutzeri</name>
    <name type="common">Pseudomonas stutzeri</name>
    <dbReference type="NCBI Taxonomy" id="316"/>
    <lineage>
        <taxon>Bacteria</taxon>
        <taxon>Pseudomonadati</taxon>
        <taxon>Pseudomonadota</taxon>
        <taxon>Gammaproteobacteria</taxon>
        <taxon>Pseudomonadales</taxon>
        <taxon>Pseudomonadaceae</taxon>
        <taxon>Stutzerimonas</taxon>
    </lineage>
</organism>
<keyword evidence="1" id="KW-0812">Transmembrane</keyword>
<feature type="transmembrane region" description="Helical" evidence="1">
    <location>
        <begin position="84"/>
        <end position="106"/>
    </location>
</feature>
<dbReference type="GO" id="GO:0016020">
    <property type="term" value="C:membrane"/>
    <property type="evidence" value="ECO:0007669"/>
    <property type="project" value="TreeGrafter"/>
</dbReference>
<dbReference type="Proteomes" id="UP000025238">
    <property type="component" value="Chromosome"/>
</dbReference>
<evidence type="ECO:0000259" key="2">
    <source>
        <dbReference type="Pfam" id="PF01757"/>
    </source>
</evidence>
<feature type="transmembrane region" description="Helical" evidence="1">
    <location>
        <begin position="152"/>
        <end position="171"/>
    </location>
</feature>
<evidence type="ECO:0000256" key="1">
    <source>
        <dbReference type="SAM" id="Phobius"/>
    </source>
</evidence>
<sequence>MHTPTLADRDNNFDFLRFFAAAMVIFGHAYGLSGQAHQEPLRLFSGSYDSADIAVHVFFVMSGFLIAGSWLNSHSVLDFAAKRALRILPALIVSVLFVVLIVGPLATRLPLSEYFAAPETFAYLGNAVFITEFRLPGVFASNPFPDTVNGSLWTLPYEVLMYATVLTLGLLKVFGRSMALLGLVLMVGVHFYLIPVYEVQSDLLRKATRLGMFFYAGVVLYLYRQKLIWNWKLAALMVAANLLSARSDYWELVHVLTLPYLTLYLAQLRIPLLAGFGKAGDFSYGLYIFAFPLQQLLMHWSDGSLPLLPFMLLSFAASLAAAVLSWHLIESPALKLKRYLPQRPRVATTVVAATLD</sequence>
<evidence type="ECO:0000313" key="4">
    <source>
        <dbReference type="Proteomes" id="UP000025238"/>
    </source>
</evidence>
<feature type="domain" description="Acyltransferase 3" evidence="2">
    <location>
        <begin position="11"/>
        <end position="326"/>
    </location>
</feature>
<dbReference type="PANTHER" id="PTHR23028">
    <property type="entry name" value="ACETYLTRANSFERASE"/>
    <property type="match status" value="1"/>
</dbReference>
<accession>A0A023WTS8</accession>
<protein>
    <submittedName>
        <fullName evidence="3">Acetyltransferase</fullName>
    </submittedName>
</protein>
<dbReference type="KEGG" id="pstu:UIB01_13280"/>
<dbReference type="InterPro" id="IPR002656">
    <property type="entry name" value="Acyl_transf_3_dom"/>
</dbReference>
<dbReference type="GO" id="GO:0000271">
    <property type="term" value="P:polysaccharide biosynthetic process"/>
    <property type="evidence" value="ECO:0007669"/>
    <property type="project" value="TreeGrafter"/>
</dbReference>
<dbReference type="InterPro" id="IPR050879">
    <property type="entry name" value="Acyltransferase_3"/>
</dbReference>
<feature type="transmembrane region" description="Helical" evidence="1">
    <location>
        <begin position="203"/>
        <end position="222"/>
    </location>
</feature>
<dbReference type="EMBL" id="CP007509">
    <property type="protein sequence ID" value="AHY43396.1"/>
    <property type="molecule type" value="Genomic_DNA"/>
</dbReference>
<dbReference type="OrthoDB" id="9767863at2"/>
<feature type="transmembrane region" description="Helical" evidence="1">
    <location>
        <begin position="15"/>
        <end position="33"/>
    </location>
</feature>
<dbReference type="AlphaFoldDB" id="A0A023WTS8"/>
<dbReference type="GO" id="GO:0016747">
    <property type="term" value="F:acyltransferase activity, transferring groups other than amino-acyl groups"/>
    <property type="evidence" value="ECO:0007669"/>
    <property type="project" value="InterPro"/>
</dbReference>
<dbReference type="PATRIC" id="fig|316.97.peg.2654"/>